<dbReference type="EMBL" id="KQ420085">
    <property type="protein sequence ID" value="KOF81351.1"/>
    <property type="molecule type" value="Genomic_DNA"/>
</dbReference>
<feature type="compositionally biased region" description="Polar residues" evidence="1">
    <location>
        <begin position="16"/>
        <end position="28"/>
    </location>
</feature>
<name>A0A0L8GWB1_OCTBM</name>
<evidence type="ECO:0000313" key="2">
    <source>
        <dbReference type="EMBL" id="KOF81351.1"/>
    </source>
</evidence>
<reference evidence="2" key="1">
    <citation type="submission" date="2015-07" db="EMBL/GenBank/DDBJ databases">
        <title>MeaNS - Measles Nucleotide Surveillance Program.</title>
        <authorList>
            <person name="Tran T."/>
            <person name="Druce J."/>
        </authorList>
    </citation>
    <scope>NUCLEOTIDE SEQUENCE</scope>
    <source>
        <strain evidence="2">UCB-OBI-ISO-001</strain>
        <tissue evidence="2">Gonad</tissue>
    </source>
</reference>
<evidence type="ECO:0000256" key="1">
    <source>
        <dbReference type="SAM" id="MobiDB-lite"/>
    </source>
</evidence>
<feature type="compositionally biased region" description="Basic and acidic residues" evidence="1">
    <location>
        <begin position="1"/>
        <end position="12"/>
    </location>
</feature>
<feature type="region of interest" description="Disordered" evidence="1">
    <location>
        <begin position="1"/>
        <end position="34"/>
    </location>
</feature>
<accession>A0A0L8GWB1</accession>
<dbReference type="AlphaFoldDB" id="A0A0L8GWB1"/>
<sequence length="195" mass="23157">MNRSLHGDEPSKHPSKSNLTQRETNYLYPSNLPGTVLNDDEIGQEADYSNQQRCSDMNLDSRNKRPKIEPQYSNMDVIEIPFPFLQRGAKLKLQKPILKKNMLVYPLLYISVPFRGSERPDNVRIQRHYHRKKSTTEKTLRSFRSRFYAGLRRFYSSFISCVTDNFTLDDLDSTQDVSDSKRRRDYRSRNLRHRY</sequence>
<protein>
    <submittedName>
        <fullName evidence="2">Uncharacterized protein</fullName>
    </submittedName>
</protein>
<proteinExistence type="predicted"/>
<organism evidence="2">
    <name type="scientific">Octopus bimaculoides</name>
    <name type="common">California two-spotted octopus</name>
    <dbReference type="NCBI Taxonomy" id="37653"/>
    <lineage>
        <taxon>Eukaryota</taxon>
        <taxon>Metazoa</taxon>
        <taxon>Spiralia</taxon>
        <taxon>Lophotrochozoa</taxon>
        <taxon>Mollusca</taxon>
        <taxon>Cephalopoda</taxon>
        <taxon>Coleoidea</taxon>
        <taxon>Octopodiformes</taxon>
        <taxon>Octopoda</taxon>
        <taxon>Incirrata</taxon>
        <taxon>Octopodidae</taxon>
        <taxon>Octopus</taxon>
    </lineage>
</organism>
<gene>
    <name evidence="2" type="ORF">OCBIM_22026655mg</name>
</gene>